<name>A0ACB7SQF8_HYAAI</name>
<proteinExistence type="predicted"/>
<evidence type="ECO:0000313" key="2">
    <source>
        <dbReference type="Proteomes" id="UP000821845"/>
    </source>
</evidence>
<organism evidence="1 2">
    <name type="scientific">Hyalomma asiaticum</name>
    <name type="common">Tick</name>
    <dbReference type="NCBI Taxonomy" id="266040"/>
    <lineage>
        <taxon>Eukaryota</taxon>
        <taxon>Metazoa</taxon>
        <taxon>Ecdysozoa</taxon>
        <taxon>Arthropoda</taxon>
        <taxon>Chelicerata</taxon>
        <taxon>Arachnida</taxon>
        <taxon>Acari</taxon>
        <taxon>Parasitiformes</taxon>
        <taxon>Ixodida</taxon>
        <taxon>Ixodoidea</taxon>
        <taxon>Ixodidae</taxon>
        <taxon>Hyalomminae</taxon>
        <taxon>Hyalomma</taxon>
    </lineage>
</organism>
<dbReference type="Proteomes" id="UP000821845">
    <property type="component" value="Chromosome 3"/>
</dbReference>
<evidence type="ECO:0000313" key="1">
    <source>
        <dbReference type="EMBL" id="KAH6936870.1"/>
    </source>
</evidence>
<dbReference type="EMBL" id="CM023483">
    <property type="protein sequence ID" value="KAH6936870.1"/>
    <property type="molecule type" value="Genomic_DNA"/>
</dbReference>
<accession>A0ACB7SQF8</accession>
<gene>
    <name evidence="1" type="ORF">HPB50_023812</name>
</gene>
<reference evidence="1" key="1">
    <citation type="submission" date="2020-05" db="EMBL/GenBank/DDBJ databases">
        <title>Large-scale comparative analyses of tick genomes elucidate their genetic diversity and vector capacities.</title>
        <authorList>
            <person name="Jia N."/>
            <person name="Wang J."/>
            <person name="Shi W."/>
            <person name="Du L."/>
            <person name="Sun Y."/>
            <person name="Zhan W."/>
            <person name="Jiang J."/>
            <person name="Wang Q."/>
            <person name="Zhang B."/>
            <person name="Ji P."/>
            <person name="Sakyi L.B."/>
            <person name="Cui X."/>
            <person name="Yuan T."/>
            <person name="Jiang B."/>
            <person name="Yang W."/>
            <person name="Lam T.T.-Y."/>
            <person name="Chang Q."/>
            <person name="Ding S."/>
            <person name="Wang X."/>
            <person name="Zhu J."/>
            <person name="Ruan X."/>
            <person name="Zhao L."/>
            <person name="Wei J."/>
            <person name="Que T."/>
            <person name="Du C."/>
            <person name="Cheng J."/>
            <person name="Dai P."/>
            <person name="Han X."/>
            <person name="Huang E."/>
            <person name="Gao Y."/>
            <person name="Liu J."/>
            <person name="Shao H."/>
            <person name="Ye R."/>
            <person name="Li L."/>
            <person name="Wei W."/>
            <person name="Wang X."/>
            <person name="Wang C."/>
            <person name="Yang T."/>
            <person name="Huo Q."/>
            <person name="Li W."/>
            <person name="Guo W."/>
            <person name="Chen H."/>
            <person name="Zhou L."/>
            <person name="Ni X."/>
            <person name="Tian J."/>
            <person name="Zhou Y."/>
            <person name="Sheng Y."/>
            <person name="Liu T."/>
            <person name="Pan Y."/>
            <person name="Xia L."/>
            <person name="Li J."/>
            <person name="Zhao F."/>
            <person name="Cao W."/>
        </authorList>
    </citation>
    <scope>NUCLEOTIDE SEQUENCE</scope>
    <source>
        <strain evidence="1">Hyas-2018</strain>
    </source>
</reference>
<comment type="caution">
    <text evidence="1">The sequence shown here is derived from an EMBL/GenBank/DDBJ whole genome shotgun (WGS) entry which is preliminary data.</text>
</comment>
<keyword evidence="2" id="KW-1185">Reference proteome</keyword>
<sequence length="132" mass="14662">MVGDEEEARSATKPSSEDSNANINRVRYARVTIASSRSFPRTPEDHSSNLTETPGDTIYTYHHITTYYRKGRQELPPTPESAMRHLPNAQGRPIPLLVELPQADGSRTHSPPFPFGGKLLFGPLARMTSSGW</sequence>
<protein>
    <submittedName>
        <fullName evidence="1">Uncharacterized protein</fullName>
    </submittedName>
</protein>